<dbReference type="PANTHER" id="PTHR38457">
    <property type="entry name" value="REGULATOR ABRB-RELATED"/>
    <property type="match status" value="1"/>
</dbReference>
<proteinExistence type="predicted"/>
<dbReference type="PANTHER" id="PTHR38457:SF1">
    <property type="entry name" value="REGULATOR ABRB-RELATED"/>
    <property type="match status" value="1"/>
</dbReference>
<feature type="transmembrane region" description="Helical" evidence="1">
    <location>
        <begin position="212"/>
        <end position="228"/>
    </location>
</feature>
<feature type="transmembrane region" description="Helical" evidence="1">
    <location>
        <begin position="83"/>
        <end position="101"/>
    </location>
</feature>
<name>A0A3G1L0A9_FORW1</name>
<feature type="transmembrane region" description="Helical" evidence="1">
    <location>
        <begin position="26"/>
        <end position="43"/>
    </location>
</feature>
<sequence>MWARFGETLLVSCAGGLLFQLIHTPLPWMLGPLSLVMVWRQLLKRPLWWPVEIRNTALVILGYIIGNSFSPVAAVQIFRQLPAMFICTMATVLFSLLIAYLTSRGTGMSLSTGILGSIPGGLTQMVALTEEIKGVDISGVIFLQTFRLLAVVFVVPFLVIHGLSGNTAPGNAAGASHSIWTFTPVDPAGLAIYAAVALAATFLAWRLKAPTPFLTGPILGTAVLNMFGGTGPEVPRLLVIVAQLFMGAYMGQQMQLAGLSNWKRMLPFTLMGSLFLVLFSLVLGELLSMFHSVKLVNAFLSTAPGGISEMSITAIQVQGDLSLISAYQIFRVFFILFLVPPLLKRWLGSNTAKLSKFGDSS</sequence>
<reference evidence="2 3" key="1">
    <citation type="submission" date="2016-10" db="EMBL/GenBank/DDBJ databases">
        <title>Complete Genome Sequence of Peptococcaceae strain DCMF.</title>
        <authorList>
            <person name="Edwards R.J."/>
            <person name="Holland S.I."/>
            <person name="Deshpande N.P."/>
            <person name="Wong Y.K."/>
            <person name="Ertan H."/>
            <person name="Manefield M."/>
            <person name="Russell T.L."/>
            <person name="Lee M.J."/>
        </authorList>
    </citation>
    <scope>NUCLEOTIDE SEQUENCE [LARGE SCALE GENOMIC DNA]</scope>
    <source>
        <strain evidence="2 3">DCMF</strain>
    </source>
</reference>
<dbReference type="OrthoDB" id="5460360at2"/>
<keyword evidence="3" id="KW-1185">Reference proteome</keyword>
<feature type="transmembrane region" description="Helical" evidence="1">
    <location>
        <begin position="55"/>
        <end position="77"/>
    </location>
</feature>
<dbReference type="Pfam" id="PF05145">
    <property type="entry name" value="AbrB"/>
    <property type="match status" value="1"/>
</dbReference>
<evidence type="ECO:0000313" key="2">
    <source>
        <dbReference type="EMBL" id="ATW28100.1"/>
    </source>
</evidence>
<gene>
    <name evidence="2" type="ORF">DCMF_28100</name>
</gene>
<dbReference type="InterPro" id="IPR017516">
    <property type="entry name" value="AbrB_dup"/>
</dbReference>
<dbReference type="PIRSF" id="PIRSF038991">
    <property type="entry name" value="Protein_AbrB"/>
    <property type="match status" value="1"/>
</dbReference>
<feature type="transmembrane region" description="Helical" evidence="1">
    <location>
        <begin position="148"/>
        <end position="168"/>
    </location>
</feature>
<dbReference type="GO" id="GO:0010468">
    <property type="term" value="P:regulation of gene expression"/>
    <property type="evidence" value="ECO:0007669"/>
    <property type="project" value="InterPro"/>
</dbReference>
<dbReference type="GO" id="GO:0016020">
    <property type="term" value="C:membrane"/>
    <property type="evidence" value="ECO:0007669"/>
    <property type="project" value="InterPro"/>
</dbReference>
<feature type="transmembrane region" description="Helical" evidence="1">
    <location>
        <begin position="234"/>
        <end position="252"/>
    </location>
</feature>
<dbReference type="AlphaFoldDB" id="A0A3G1L0A9"/>
<dbReference type="Proteomes" id="UP000323521">
    <property type="component" value="Chromosome"/>
</dbReference>
<evidence type="ECO:0000256" key="1">
    <source>
        <dbReference type="SAM" id="Phobius"/>
    </source>
</evidence>
<protein>
    <recommendedName>
        <fullName evidence="4">AbrB family transcriptional regulator</fullName>
    </recommendedName>
</protein>
<feature type="transmembrane region" description="Helical" evidence="1">
    <location>
        <begin position="188"/>
        <end position="205"/>
    </location>
</feature>
<evidence type="ECO:0008006" key="4">
    <source>
        <dbReference type="Google" id="ProtNLM"/>
    </source>
</evidence>
<dbReference type="NCBIfam" id="TIGR03082">
    <property type="entry name" value="Gneg_AbrB_dup"/>
    <property type="match status" value="2"/>
</dbReference>
<accession>A0A3G1L0A9</accession>
<feature type="transmembrane region" description="Helical" evidence="1">
    <location>
        <begin position="324"/>
        <end position="343"/>
    </location>
</feature>
<keyword evidence="1" id="KW-0812">Transmembrane</keyword>
<feature type="transmembrane region" description="Helical" evidence="1">
    <location>
        <begin position="264"/>
        <end position="283"/>
    </location>
</feature>
<keyword evidence="1" id="KW-1133">Transmembrane helix</keyword>
<dbReference type="InterPro" id="IPR007820">
    <property type="entry name" value="AbrB_fam"/>
</dbReference>
<keyword evidence="1" id="KW-0472">Membrane</keyword>
<dbReference type="EMBL" id="CP017634">
    <property type="protein sequence ID" value="ATW28100.1"/>
    <property type="molecule type" value="Genomic_DNA"/>
</dbReference>
<evidence type="ECO:0000313" key="3">
    <source>
        <dbReference type="Proteomes" id="UP000323521"/>
    </source>
</evidence>
<dbReference type="RefSeq" id="WP_148137509.1">
    <property type="nucleotide sequence ID" value="NZ_CP017634.1"/>
</dbReference>
<dbReference type="KEGG" id="fwa:DCMF_28100"/>
<organism evidence="2 3">
    <name type="scientific">Formimonas warabiya</name>
    <dbReference type="NCBI Taxonomy" id="1761012"/>
    <lineage>
        <taxon>Bacteria</taxon>
        <taxon>Bacillati</taxon>
        <taxon>Bacillota</taxon>
        <taxon>Clostridia</taxon>
        <taxon>Eubacteriales</taxon>
        <taxon>Peptococcaceae</taxon>
        <taxon>Candidatus Formimonas</taxon>
    </lineage>
</organism>